<dbReference type="Proteomes" id="UP000183832">
    <property type="component" value="Unassembled WGS sequence"/>
</dbReference>
<sequence>MRKCNACAPRYVYHQHHPRKVERIEPVGTCFIAKDNFREYQEYSPCRTYANPCFVDFDVYSLQSATNVLIPLTPF</sequence>
<keyword evidence="2" id="KW-1185">Reference proteome</keyword>
<dbReference type="Gene3D" id="2.130.10.130">
    <property type="entry name" value="Integrin alpha, N-terminal"/>
    <property type="match status" value="1"/>
</dbReference>
<evidence type="ECO:0000313" key="1">
    <source>
        <dbReference type="EMBL" id="CRL01774.1"/>
    </source>
</evidence>
<gene>
    <name evidence="1" type="primary">similar to integrin alpha-ps</name>
    <name evidence="1" type="ORF">CLUMA_CG014990</name>
</gene>
<dbReference type="AlphaFoldDB" id="A0A1J1IRR1"/>
<evidence type="ECO:0000313" key="2">
    <source>
        <dbReference type="Proteomes" id="UP000183832"/>
    </source>
</evidence>
<protein>
    <submittedName>
        <fullName evidence="1">CLUMA_CG014990, isoform A</fullName>
    </submittedName>
</protein>
<proteinExistence type="predicted"/>
<reference evidence="1 2" key="1">
    <citation type="submission" date="2015-04" db="EMBL/GenBank/DDBJ databases">
        <authorList>
            <person name="Syromyatnikov M.Y."/>
            <person name="Popov V.N."/>
        </authorList>
    </citation>
    <scope>NUCLEOTIDE SEQUENCE [LARGE SCALE GENOMIC DNA]</scope>
</reference>
<dbReference type="InterPro" id="IPR028994">
    <property type="entry name" value="Integrin_alpha_N"/>
</dbReference>
<dbReference type="OrthoDB" id="5317514at2759"/>
<name>A0A1J1IRR1_9DIPT</name>
<dbReference type="EMBL" id="CVRI01000056">
    <property type="protein sequence ID" value="CRL01774.1"/>
    <property type="molecule type" value="Genomic_DNA"/>
</dbReference>
<accession>A0A1J1IRR1</accession>
<organism evidence="1 2">
    <name type="scientific">Clunio marinus</name>
    <dbReference type="NCBI Taxonomy" id="568069"/>
    <lineage>
        <taxon>Eukaryota</taxon>
        <taxon>Metazoa</taxon>
        <taxon>Ecdysozoa</taxon>
        <taxon>Arthropoda</taxon>
        <taxon>Hexapoda</taxon>
        <taxon>Insecta</taxon>
        <taxon>Pterygota</taxon>
        <taxon>Neoptera</taxon>
        <taxon>Endopterygota</taxon>
        <taxon>Diptera</taxon>
        <taxon>Nematocera</taxon>
        <taxon>Chironomoidea</taxon>
        <taxon>Chironomidae</taxon>
        <taxon>Clunio</taxon>
    </lineage>
</organism>
<dbReference type="STRING" id="568069.A0A1J1IRR1"/>